<dbReference type="Gene3D" id="1.10.10.160">
    <property type="match status" value="1"/>
</dbReference>
<evidence type="ECO:0000256" key="2">
    <source>
        <dbReference type="ARBA" id="ARBA00022741"/>
    </source>
</evidence>
<dbReference type="GO" id="GO:0043138">
    <property type="term" value="F:3'-5' DNA helicase activity"/>
    <property type="evidence" value="ECO:0007669"/>
    <property type="project" value="UniProtKB-EC"/>
</dbReference>
<protein>
    <recommendedName>
        <fullName evidence="8">DNA 3'-5' helicase</fullName>
        <ecNumber evidence="8">5.6.2.4</ecNumber>
    </recommendedName>
</protein>
<dbReference type="PANTHER" id="PTHR11070:SF46">
    <property type="entry name" value="ATP-DEPENDENT DNA HELICASE HMI1, MITOCHONDRIAL"/>
    <property type="match status" value="1"/>
</dbReference>
<keyword evidence="4 10" id="KW-0347">Helicase</keyword>
<sequence>MNLGNDADSFKIGNDTNDSLESTHMTEVPSVDIHLESKVSMADYDEIELHVTESQYLAIMHPAKLNQVFRIRAGPGSGKTFTLVARVAQLMTDGVLPEEILVLSMANRSVESIRDMLTKLIGTEKAAKVEISTFHSFCAGLLEQYGFIMDTKTQKQNIFDETTWRTMLSFFLGKLVKFGEHTIEGSITPLRLGKAITNIMLGYTTVEAAAAEHNINPNYLSRLVLHLKLSGLIRYDELIADATRLMRFSAARIGENDTSRVEYEMPRLANYKAVFVDEFQDVYPALSRIVENIVEYPTSGFAGQCKHLTITGDPHQSIYEFLGTSEQDMFLFHEKVPGMEVVDHQLSESFRCTQPILDAAIDVALKDPYLKLHASRSEAYPQKPVLIQSRSVVEEYQLVADEIVRLLCCLGGLIRMEDIAILTKTNDAAIGIQSVLKSRYGLPSFKLSLGNQWVTSRLHILKHVLSVVAGDSGASVSLMSILLTLDSDFGGRKRVSKLFNESVNKGELSDSLFLENYLFEELLQVNNPKSTLSKLYKKHPAVLNRMAAFLNQVQHERLVLADMHTNDPLTYDPAALVGCLQRMAKLDGIAQFLGLESNETSKSTPLELLESFNDSLHHAYSKYHARPELRLMSYLDYFLQTYDSEVLNPIGNSIKVSTIHSAKGLEFPIVFILGQTVYTASWDKVLQEENASKITEIGNDVSVSGQETNVEVFAEKSLARPKEEIVHENGPVQAPNSTSRLLYVALTRARNLVYVGCRIPYENMLAMTKARFSAALPVLGQSTSQRNAARSKSGKWDSDIVDTAAEGIKAVNEITGKQLIQRKDDSVLSASFVPKRDWGLFWDSVSRDVKRPIPSRQKMDLGVKILDDIMHKPSPKIPGRPRSQDYASSPLHYPTTNSKRVGGHAAKLTKSALRSLHYLTCVVRKRAP</sequence>
<evidence type="ECO:0000256" key="3">
    <source>
        <dbReference type="ARBA" id="ARBA00022801"/>
    </source>
</evidence>
<feature type="region of interest" description="Disordered" evidence="11">
    <location>
        <begin position="870"/>
        <end position="902"/>
    </location>
</feature>
<dbReference type="STRING" id="2163413.A0A4P6XXP3"/>
<dbReference type="PROSITE" id="PS51217">
    <property type="entry name" value="UVRD_HELICASE_CTER"/>
    <property type="match status" value="1"/>
</dbReference>
<evidence type="ECO:0000256" key="11">
    <source>
        <dbReference type="SAM" id="MobiDB-lite"/>
    </source>
</evidence>
<dbReference type="InterPro" id="IPR013986">
    <property type="entry name" value="DExx_box_DNA_helicase_dom_sf"/>
</dbReference>
<organism evidence="14 15">
    <name type="scientific">Metschnikowia aff. pulcherrima</name>
    <dbReference type="NCBI Taxonomy" id="2163413"/>
    <lineage>
        <taxon>Eukaryota</taxon>
        <taxon>Fungi</taxon>
        <taxon>Dikarya</taxon>
        <taxon>Ascomycota</taxon>
        <taxon>Saccharomycotina</taxon>
        <taxon>Pichiomycetes</taxon>
        <taxon>Metschnikowiaceae</taxon>
        <taxon>Metschnikowia</taxon>
    </lineage>
</organism>
<dbReference type="GO" id="GO:0003677">
    <property type="term" value="F:DNA binding"/>
    <property type="evidence" value="ECO:0007669"/>
    <property type="project" value="InterPro"/>
</dbReference>
<keyword evidence="3 10" id="KW-0378">Hydrolase</keyword>
<dbReference type="InterPro" id="IPR014017">
    <property type="entry name" value="DNA_helicase_UvrD-like_C"/>
</dbReference>
<evidence type="ECO:0000256" key="6">
    <source>
        <dbReference type="ARBA" id="ARBA00023235"/>
    </source>
</evidence>
<dbReference type="Proteomes" id="UP000292447">
    <property type="component" value="Chromosome VI"/>
</dbReference>
<proteinExistence type="inferred from homology"/>
<evidence type="ECO:0000256" key="1">
    <source>
        <dbReference type="ARBA" id="ARBA00009922"/>
    </source>
</evidence>
<dbReference type="EMBL" id="CP034461">
    <property type="protein sequence ID" value="QBM90864.1"/>
    <property type="molecule type" value="Genomic_DNA"/>
</dbReference>
<keyword evidence="2 10" id="KW-0547">Nucleotide-binding</keyword>
<feature type="compositionally biased region" description="Polar residues" evidence="11">
    <location>
        <begin position="14"/>
        <end position="24"/>
    </location>
</feature>
<evidence type="ECO:0000256" key="5">
    <source>
        <dbReference type="ARBA" id="ARBA00022840"/>
    </source>
</evidence>
<dbReference type="PANTHER" id="PTHR11070">
    <property type="entry name" value="UVRD / RECB / PCRA DNA HELICASE FAMILY MEMBER"/>
    <property type="match status" value="1"/>
</dbReference>
<dbReference type="Pfam" id="PF13361">
    <property type="entry name" value="UvrD_C"/>
    <property type="match status" value="1"/>
</dbReference>
<dbReference type="GO" id="GO:0005634">
    <property type="term" value="C:nucleus"/>
    <property type="evidence" value="ECO:0007669"/>
    <property type="project" value="TreeGrafter"/>
</dbReference>
<dbReference type="PROSITE" id="PS51198">
    <property type="entry name" value="UVRD_HELICASE_ATP_BIND"/>
    <property type="match status" value="1"/>
</dbReference>
<comment type="catalytic activity">
    <reaction evidence="9">
        <text>ATP + H2O = ADP + phosphate + H(+)</text>
        <dbReference type="Rhea" id="RHEA:13065"/>
        <dbReference type="ChEBI" id="CHEBI:15377"/>
        <dbReference type="ChEBI" id="CHEBI:15378"/>
        <dbReference type="ChEBI" id="CHEBI:30616"/>
        <dbReference type="ChEBI" id="CHEBI:43474"/>
        <dbReference type="ChEBI" id="CHEBI:456216"/>
        <dbReference type="EC" id="5.6.2.4"/>
    </reaction>
</comment>
<dbReference type="CDD" id="cd17932">
    <property type="entry name" value="DEXQc_UvrD"/>
    <property type="match status" value="1"/>
</dbReference>
<dbReference type="GO" id="GO:0005524">
    <property type="term" value="F:ATP binding"/>
    <property type="evidence" value="ECO:0007669"/>
    <property type="project" value="UniProtKB-UniRule"/>
</dbReference>
<reference evidence="15" key="1">
    <citation type="submission" date="2019-03" db="EMBL/GenBank/DDBJ databases">
        <title>Snf2 controls pulcherriminic acid biosynthesis and connects pigmentation and antifungal activity of the yeast Metschnikowia pulcherrima.</title>
        <authorList>
            <person name="Gore-Lloyd D."/>
            <person name="Sumann I."/>
            <person name="Brachmann A.O."/>
            <person name="Schneeberger K."/>
            <person name="Ortiz-Merino R.A."/>
            <person name="Moreno-Beltran M."/>
            <person name="Schlaefli M."/>
            <person name="Kirner P."/>
            <person name="Santos Kron A."/>
            <person name="Wolfe K.H."/>
            <person name="Piel J."/>
            <person name="Ahrens C.H."/>
            <person name="Henk D."/>
            <person name="Freimoser F.M."/>
        </authorList>
    </citation>
    <scope>NUCLEOTIDE SEQUENCE [LARGE SCALE GENOMIC DNA]</scope>
    <source>
        <strain evidence="15">APC 1.2</strain>
    </source>
</reference>
<keyword evidence="5 10" id="KW-0067">ATP-binding</keyword>
<comment type="catalytic activity">
    <reaction evidence="7">
        <text>Couples ATP hydrolysis with the unwinding of duplex DNA by translocating in the 3'-5' direction.</text>
        <dbReference type="EC" id="5.6.2.4"/>
    </reaction>
</comment>
<dbReference type="Gene3D" id="3.40.50.300">
    <property type="entry name" value="P-loop containing nucleotide triphosphate hydrolases"/>
    <property type="match status" value="3"/>
</dbReference>
<accession>A0A4P6XXP3</accession>
<name>A0A4P6XXP3_9ASCO</name>
<dbReference type="InterPro" id="IPR000212">
    <property type="entry name" value="DNA_helicase_UvrD/REP"/>
</dbReference>
<evidence type="ECO:0000259" key="12">
    <source>
        <dbReference type="PROSITE" id="PS51198"/>
    </source>
</evidence>
<feature type="domain" description="UvrD-like helicase C-terminal" evidence="13">
    <location>
        <begin position="354"/>
        <end position="664"/>
    </location>
</feature>
<dbReference type="GO" id="GO:0016787">
    <property type="term" value="F:hydrolase activity"/>
    <property type="evidence" value="ECO:0007669"/>
    <property type="project" value="UniProtKB-UniRule"/>
</dbReference>
<keyword evidence="6" id="KW-0413">Isomerase</keyword>
<comment type="similarity">
    <text evidence="1">Belongs to the helicase family. UvrD subfamily.</text>
</comment>
<feature type="domain" description="UvrD-like helicase ATP-binding" evidence="12">
    <location>
        <begin position="52"/>
        <end position="353"/>
    </location>
</feature>
<dbReference type="SUPFAM" id="SSF52540">
    <property type="entry name" value="P-loop containing nucleoside triphosphate hydrolases"/>
    <property type="match status" value="1"/>
</dbReference>
<evidence type="ECO:0000256" key="10">
    <source>
        <dbReference type="PROSITE-ProRule" id="PRU00560"/>
    </source>
</evidence>
<dbReference type="EC" id="5.6.2.4" evidence="8"/>
<dbReference type="GO" id="GO:0000725">
    <property type="term" value="P:recombinational repair"/>
    <property type="evidence" value="ECO:0007669"/>
    <property type="project" value="TreeGrafter"/>
</dbReference>
<dbReference type="AlphaFoldDB" id="A0A4P6XXP3"/>
<evidence type="ECO:0000313" key="14">
    <source>
        <dbReference type="EMBL" id="QBM90864.1"/>
    </source>
</evidence>
<keyword evidence="15" id="KW-1185">Reference proteome</keyword>
<evidence type="ECO:0000256" key="4">
    <source>
        <dbReference type="ARBA" id="ARBA00022806"/>
    </source>
</evidence>
<evidence type="ECO:0000256" key="7">
    <source>
        <dbReference type="ARBA" id="ARBA00034617"/>
    </source>
</evidence>
<evidence type="ECO:0000256" key="9">
    <source>
        <dbReference type="ARBA" id="ARBA00048988"/>
    </source>
</evidence>
<gene>
    <name evidence="14" type="primary">MPUL0F04520</name>
    <name evidence="14" type="ORF">METSCH_F04520</name>
</gene>
<evidence type="ECO:0000256" key="8">
    <source>
        <dbReference type="ARBA" id="ARBA00034808"/>
    </source>
</evidence>
<feature type="region of interest" description="Disordered" evidence="11">
    <location>
        <begin position="1"/>
        <end position="24"/>
    </location>
</feature>
<dbReference type="Pfam" id="PF00580">
    <property type="entry name" value="UvrD-helicase"/>
    <property type="match status" value="1"/>
</dbReference>
<feature type="binding site" evidence="10">
    <location>
        <begin position="73"/>
        <end position="80"/>
    </location>
    <ligand>
        <name>ATP</name>
        <dbReference type="ChEBI" id="CHEBI:30616"/>
    </ligand>
</feature>
<evidence type="ECO:0000313" key="15">
    <source>
        <dbReference type="Proteomes" id="UP000292447"/>
    </source>
</evidence>
<evidence type="ECO:0000259" key="13">
    <source>
        <dbReference type="PROSITE" id="PS51217"/>
    </source>
</evidence>
<dbReference type="InterPro" id="IPR027417">
    <property type="entry name" value="P-loop_NTPase"/>
</dbReference>
<dbReference type="InterPro" id="IPR014016">
    <property type="entry name" value="UvrD-like_ATP-bd"/>
</dbReference>